<dbReference type="InterPro" id="IPR034122">
    <property type="entry name" value="Retropepsin-like_bacterial"/>
</dbReference>
<dbReference type="SUPFAM" id="SSF50630">
    <property type="entry name" value="Acid proteases"/>
    <property type="match status" value="1"/>
</dbReference>
<dbReference type="Pfam" id="PF13650">
    <property type="entry name" value="Asp_protease_2"/>
    <property type="match status" value="1"/>
</dbReference>
<proteinExistence type="predicted"/>
<keyword evidence="3" id="KW-1185">Reference proteome</keyword>
<evidence type="ECO:0000313" key="2">
    <source>
        <dbReference type="EMBL" id="QDZ23596.1"/>
    </source>
</evidence>
<evidence type="ECO:0008006" key="4">
    <source>
        <dbReference type="Google" id="ProtNLM"/>
    </source>
</evidence>
<protein>
    <recommendedName>
        <fullName evidence="4">Peptidase A2 domain-containing protein</fullName>
    </recommendedName>
</protein>
<dbReference type="CDD" id="cd05483">
    <property type="entry name" value="retropepsin_like_bacteria"/>
    <property type="match status" value="1"/>
</dbReference>
<dbReference type="STRING" id="1764295.A0A5B8MTF6"/>
<feature type="compositionally biased region" description="Polar residues" evidence="1">
    <location>
        <begin position="148"/>
        <end position="162"/>
    </location>
</feature>
<reference evidence="2 3" key="1">
    <citation type="submission" date="2018-07" db="EMBL/GenBank/DDBJ databases">
        <title>The complete nuclear genome of the prasinophyte Chloropicon primus (CCMP1205).</title>
        <authorList>
            <person name="Pombert J.-F."/>
            <person name="Otis C."/>
            <person name="Turmel M."/>
            <person name="Lemieux C."/>
        </authorList>
    </citation>
    <scope>NUCLEOTIDE SEQUENCE [LARGE SCALE GENOMIC DNA]</scope>
    <source>
        <strain evidence="2 3">CCMP1205</strain>
    </source>
</reference>
<feature type="region of interest" description="Disordered" evidence="1">
    <location>
        <begin position="136"/>
        <end position="170"/>
    </location>
</feature>
<sequence length="783" mass="85766">MIRTKWKLCHPRHNAKACYWGGKGEGNGLGAGVKRDVLFGPGHYGAGRRHVLATATGGRGALGLRAYAEVQHGAALPLGLLDAHSGRELQLQRRTGLGALSRGLTDAAGLRCLLGHRPLLRGLRCNAKSKADASTKVSVKGKKGTKARNTLTARTENASTDTRAGGDDGGAGNTYLDHVLTQLTRTQLPFLQGASEASEGADLEAGPWDSSKSVVVVQGEAKHLGMKCTWKQHFHYNTGAFCEELVNDDMHVWWGYDGKDTTWEVDFSGLPSILELDDKETSLLCTWIRNGIWLVPGLRENQLKITLAEEVKEPGDWQLLREQSYGRAAGSQGRGVVVRERQGKAGGGSDSTILEVQLKEGKVKARLQVCTKTWRPMDLTLPVCGDIEKTTYTDFEAMCKVDEGELDVVYPRHTVQVASGGGKNEYWATECYLRDANEEKEGSFDLFTVPEVPLFPPDTSFDADMKGEIDYFQARSGHIVVKPKINGKEIPGMMILDTGASGFVITKKLADDLDLEAFGELYVAGVTQKVKSQFRRASSIQLGPVCMRNPLFMEMNIDGVVHGSPEPVVGILGYDFFRRCVVEMPPLEQTVLRSGFVPSSYMPRPERKIMVYDPTQYEELNHKYADKLVWKDLQLVANVPHIYATFGKDSKNGSAKDGGEEEEHLALFMLDSGAGGAGIMFHARASQEYQLLEPSELESLSNTKSIRGIGGEASSGGMKVIEGKMKYLQVSGARFENVLSLIAMGGGFDLSLHTAGMICADLMVQCRVIFDYPRRRFAMIQGE</sequence>
<dbReference type="AlphaFoldDB" id="A0A5B8MTF6"/>
<name>A0A5B8MTF6_9CHLO</name>
<accession>A0A5B8MTF6</accession>
<dbReference type="OrthoDB" id="2018659at2759"/>
<dbReference type="EMBL" id="CP031044">
    <property type="protein sequence ID" value="QDZ23596.1"/>
    <property type="molecule type" value="Genomic_DNA"/>
</dbReference>
<dbReference type="InterPro" id="IPR021109">
    <property type="entry name" value="Peptidase_aspartic_dom_sf"/>
</dbReference>
<evidence type="ECO:0000256" key="1">
    <source>
        <dbReference type="SAM" id="MobiDB-lite"/>
    </source>
</evidence>
<dbReference type="Proteomes" id="UP000316726">
    <property type="component" value="Chromosome 11"/>
</dbReference>
<organism evidence="2 3">
    <name type="scientific">Chloropicon primus</name>
    <dbReference type="NCBI Taxonomy" id="1764295"/>
    <lineage>
        <taxon>Eukaryota</taxon>
        <taxon>Viridiplantae</taxon>
        <taxon>Chlorophyta</taxon>
        <taxon>Chloropicophyceae</taxon>
        <taxon>Chloropicales</taxon>
        <taxon>Chloropicaceae</taxon>
        <taxon>Chloropicon</taxon>
    </lineage>
</organism>
<dbReference type="Gene3D" id="2.40.70.10">
    <property type="entry name" value="Acid Proteases"/>
    <property type="match status" value="1"/>
</dbReference>
<evidence type="ECO:0000313" key="3">
    <source>
        <dbReference type="Proteomes" id="UP000316726"/>
    </source>
</evidence>
<gene>
    <name evidence="2" type="ORF">A3770_11p61140</name>
</gene>